<dbReference type="InterPro" id="IPR050232">
    <property type="entry name" value="FBL13/AtMIF1-like"/>
</dbReference>
<dbReference type="Pfam" id="PF08387">
    <property type="entry name" value="FBD"/>
    <property type="match status" value="1"/>
</dbReference>
<sequence>MGAIDVPCNVVSNVEFLCIADAQKANLTSIPVFPNLIHIKLWFYDFFHGWDGILQLLQHCPKLQTLFIIRKRSSRFSEEWKYLNSVPECVSSHLRSCTILNFEGSANNLRFATYILQNARLLQDMTIDLTTKSSINML</sequence>
<evidence type="ECO:0000259" key="1">
    <source>
        <dbReference type="Pfam" id="PF08387"/>
    </source>
</evidence>
<evidence type="ECO:0000313" key="2">
    <source>
        <dbReference type="EMBL" id="KEH15322.1"/>
    </source>
</evidence>
<dbReference type="HOGENOM" id="CLU_121639_0_0_1"/>
<evidence type="ECO:0000313" key="4">
    <source>
        <dbReference type="Proteomes" id="UP000002051"/>
    </source>
</evidence>
<reference evidence="2 4" key="2">
    <citation type="journal article" date="2014" name="BMC Genomics">
        <title>An improved genome release (version Mt4.0) for the model legume Medicago truncatula.</title>
        <authorList>
            <person name="Tang H."/>
            <person name="Krishnakumar V."/>
            <person name="Bidwell S."/>
            <person name="Rosen B."/>
            <person name="Chan A."/>
            <person name="Zhou S."/>
            <person name="Gentzbittel L."/>
            <person name="Childs K.L."/>
            <person name="Yandell M."/>
            <person name="Gundlach H."/>
            <person name="Mayer K.F."/>
            <person name="Schwartz D.C."/>
            <person name="Town C.D."/>
        </authorList>
    </citation>
    <scope>GENOME REANNOTATION</scope>
    <source>
        <strain evidence="2">A17</strain>
        <strain evidence="3 4">cv. Jemalong A17</strain>
    </source>
</reference>
<accession>A0A072TD47</accession>
<evidence type="ECO:0000313" key="3">
    <source>
        <dbReference type="EnsemblPlants" id="KEH15322"/>
    </source>
</evidence>
<dbReference type="InterPro" id="IPR006566">
    <property type="entry name" value="FBD"/>
</dbReference>
<name>A0A072TD47_MEDTR</name>
<gene>
    <name evidence="2" type="ORF">MTR_1377s0010</name>
</gene>
<reference evidence="3" key="3">
    <citation type="submission" date="2015-06" db="UniProtKB">
        <authorList>
            <consortium name="EnsemblPlants"/>
        </authorList>
    </citation>
    <scope>IDENTIFICATION</scope>
    <source>
        <strain evidence="3">cv. Jemalong A17</strain>
    </source>
</reference>
<proteinExistence type="predicted"/>
<dbReference type="PANTHER" id="PTHR31900:SF34">
    <property type="entry name" value="EMB|CAB62440.1-RELATED"/>
    <property type="match status" value="1"/>
</dbReference>
<keyword evidence="4" id="KW-1185">Reference proteome</keyword>
<feature type="domain" description="FBD" evidence="1">
    <location>
        <begin position="85"/>
        <end position="127"/>
    </location>
</feature>
<dbReference type="EnsemblPlants" id="KEH15322">
    <property type="protein sequence ID" value="KEH15322"/>
    <property type="gene ID" value="MTR_1377s0010"/>
</dbReference>
<protein>
    <submittedName>
        <fullName evidence="2">F-box/RNI/FBD-like domain protein</fullName>
    </submittedName>
</protein>
<dbReference type="PANTHER" id="PTHR31900">
    <property type="entry name" value="F-BOX/RNI SUPERFAMILY PROTEIN-RELATED"/>
    <property type="match status" value="1"/>
</dbReference>
<dbReference type="EMBL" id="KL404101">
    <property type="protein sequence ID" value="KEH15322.1"/>
    <property type="molecule type" value="Genomic_DNA"/>
</dbReference>
<organism evidence="2 4">
    <name type="scientific">Medicago truncatula</name>
    <name type="common">Barrel medic</name>
    <name type="synonym">Medicago tribuloides</name>
    <dbReference type="NCBI Taxonomy" id="3880"/>
    <lineage>
        <taxon>Eukaryota</taxon>
        <taxon>Viridiplantae</taxon>
        <taxon>Streptophyta</taxon>
        <taxon>Embryophyta</taxon>
        <taxon>Tracheophyta</taxon>
        <taxon>Spermatophyta</taxon>
        <taxon>Magnoliopsida</taxon>
        <taxon>eudicotyledons</taxon>
        <taxon>Gunneridae</taxon>
        <taxon>Pentapetalae</taxon>
        <taxon>rosids</taxon>
        <taxon>fabids</taxon>
        <taxon>Fabales</taxon>
        <taxon>Fabaceae</taxon>
        <taxon>Papilionoideae</taxon>
        <taxon>50 kb inversion clade</taxon>
        <taxon>NPAAA clade</taxon>
        <taxon>Hologalegina</taxon>
        <taxon>IRL clade</taxon>
        <taxon>Trifolieae</taxon>
        <taxon>Medicago</taxon>
    </lineage>
</organism>
<dbReference type="AlphaFoldDB" id="A0A072TD47"/>
<reference evidence="2 4" key="1">
    <citation type="journal article" date="2011" name="Nature">
        <title>The Medicago genome provides insight into the evolution of rhizobial symbioses.</title>
        <authorList>
            <person name="Young N.D."/>
            <person name="Debelle F."/>
            <person name="Oldroyd G.E."/>
            <person name="Geurts R."/>
            <person name="Cannon S.B."/>
            <person name="Udvardi M.K."/>
            <person name="Benedito V.A."/>
            <person name="Mayer K.F."/>
            <person name="Gouzy J."/>
            <person name="Schoof H."/>
            <person name="Van de Peer Y."/>
            <person name="Proost S."/>
            <person name="Cook D.R."/>
            <person name="Meyers B.C."/>
            <person name="Spannagl M."/>
            <person name="Cheung F."/>
            <person name="De Mita S."/>
            <person name="Krishnakumar V."/>
            <person name="Gundlach H."/>
            <person name="Zhou S."/>
            <person name="Mudge J."/>
            <person name="Bharti A.K."/>
            <person name="Murray J.D."/>
            <person name="Naoumkina M.A."/>
            <person name="Rosen B."/>
            <person name="Silverstein K.A."/>
            <person name="Tang H."/>
            <person name="Rombauts S."/>
            <person name="Zhao P.X."/>
            <person name="Zhou P."/>
            <person name="Barbe V."/>
            <person name="Bardou P."/>
            <person name="Bechner M."/>
            <person name="Bellec A."/>
            <person name="Berger A."/>
            <person name="Berges H."/>
            <person name="Bidwell S."/>
            <person name="Bisseling T."/>
            <person name="Choisne N."/>
            <person name="Couloux A."/>
            <person name="Denny R."/>
            <person name="Deshpande S."/>
            <person name="Dai X."/>
            <person name="Doyle J.J."/>
            <person name="Dudez A.M."/>
            <person name="Farmer A.D."/>
            <person name="Fouteau S."/>
            <person name="Franken C."/>
            <person name="Gibelin C."/>
            <person name="Gish J."/>
            <person name="Goldstein S."/>
            <person name="Gonzalez A.J."/>
            <person name="Green P.J."/>
            <person name="Hallab A."/>
            <person name="Hartog M."/>
            <person name="Hua A."/>
            <person name="Humphray S.J."/>
            <person name="Jeong D.H."/>
            <person name="Jing Y."/>
            <person name="Jocker A."/>
            <person name="Kenton S.M."/>
            <person name="Kim D.J."/>
            <person name="Klee K."/>
            <person name="Lai H."/>
            <person name="Lang C."/>
            <person name="Lin S."/>
            <person name="Macmil S.L."/>
            <person name="Magdelenat G."/>
            <person name="Matthews L."/>
            <person name="McCorrison J."/>
            <person name="Monaghan E.L."/>
            <person name="Mun J.H."/>
            <person name="Najar F.Z."/>
            <person name="Nicholson C."/>
            <person name="Noirot C."/>
            <person name="O'Bleness M."/>
            <person name="Paule C.R."/>
            <person name="Poulain J."/>
            <person name="Prion F."/>
            <person name="Qin B."/>
            <person name="Qu C."/>
            <person name="Retzel E.F."/>
            <person name="Riddle C."/>
            <person name="Sallet E."/>
            <person name="Samain S."/>
            <person name="Samson N."/>
            <person name="Sanders I."/>
            <person name="Saurat O."/>
            <person name="Scarpelli C."/>
            <person name="Schiex T."/>
            <person name="Segurens B."/>
            <person name="Severin A.J."/>
            <person name="Sherrier D.J."/>
            <person name="Shi R."/>
            <person name="Sims S."/>
            <person name="Singer S.R."/>
            <person name="Sinharoy S."/>
            <person name="Sterck L."/>
            <person name="Viollet A."/>
            <person name="Wang B.B."/>
            <person name="Wang K."/>
            <person name="Wang M."/>
            <person name="Wang X."/>
            <person name="Warfsmann J."/>
            <person name="Weissenbach J."/>
            <person name="White D.D."/>
            <person name="White J.D."/>
            <person name="Wiley G.B."/>
            <person name="Wincker P."/>
            <person name="Xing Y."/>
            <person name="Yang L."/>
            <person name="Yao Z."/>
            <person name="Ying F."/>
            <person name="Zhai J."/>
            <person name="Zhou L."/>
            <person name="Zuber A."/>
            <person name="Denarie J."/>
            <person name="Dixon R.A."/>
            <person name="May G.D."/>
            <person name="Schwartz D.C."/>
            <person name="Rogers J."/>
            <person name="Quetier F."/>
            <person name="Town C.D."/>
            <person name="Roe B.A."/>
        </authorList>
    </citation>
    <scope>NUCLEOTIDE SEQUENCE [LARGE SCALE GENOMIC DNA]</scope>
    <source>
        <strain evidence="2">A17</strain>
        <strain evidence="3 4">cv. Jemalong A17</strain>
    </source>
</reference>
<dbReference type="Proteomes" id="UP000002051">
    <property type="component" value="Unassembled WGS sequence"/>
</dbReference>